<dbReference type="Proteomes" id="UP000507163">
    <property type="component" value="Chromosome 13"/>
</dbReference>
<evidence type="ECO:0000313" key="2">
    <source>
        <dbReference type="EMBL" id="SCM06196.1"/>
    </source>
</evidence>
<dbReference type="AlphaFoldDB" id="A0A077TPY2"/>
<dbReference type="EMBL" id="LK022890">
    <property type="protein sequence ID" value="VTZ70583.1"/>
    <property type="molecule type" value="Genomic_DNA"/>
</dbReference>
<feature type="compositionally biased region" description="Polar residues" evidence="1">
    <location>
        <begin position="35"/>
        <end position="44"/>
    </location>
</feature>
<reference evidence="4" key="3">
    <citation type="submission" date="2019-05" db="EMBL/GenBank/DDBJ databases">
        <authorList>
            <consortium name="Pathogen Informatics"/>
        </authorList>
    </citation>
    <scope>NUCLEOTIDE SEQUENCE</scope>
    <source>
        <strain evidence="2 7">AJ</strain>
        <strain evidence="4">AS</strain>
        <strain evidence="3 6">CB</strain>
    </source>
</reference>
<evidence type="ECO:0000313" key="4">
    <source>
        <dbReference type="EMBL" id="VTZ70583.1"/>
    </source>
</evidence>
<evidence type="ECO:0000313" key="3">
    <source>
        <dbReference type="EMBL" id="SCM09475.1"/>
    </source>
</evidence>
<dbReference type="RefSeq" id="XP_735183.2">
    <property type="nucleotide sequence ID" value="XM_730090.2"/>
</dbReference>
<reference evidence="4" key="2">
    <citation type="submission" date="2014-05" db="EMBL/GenBank/DDBJ databases">
        <authorList>
            <person name="Aslett M.A."/>
            <person name="De Silva N."/>
        </authorList>
    </citation>
    <scope>NUCLEOTIDE SEQUENCE</scope>
    <source>
        <strain evidence="4">AS</strain>
    </source>
</reference>
<evidence type="ECO:0000256" key="1">
    <source>
        <dbReference type="SAM" id="MobiDB-lite"/>
    </source>
</evidence>
<protein>
    <submittedName>
        <fullName evidence="4">Inner membrane complex protein, putative</fullName>
    </submittedName>
</protein>
<keyword evidence="5" id="KW-1185">Reference proteome</keyword>
<evidence type="ECO:0000313" key="7">
    <source>
        <dbReference type="Proteomes" id="UP000507163"/>
    </source>
</evidence>
<dbReference type="KEGG" id="pcb:PCHAS_1363100"/>
<feature type="compositionally biased region" description="Polar residues" evidence="1">
    <location>
        <begin position="14"/>
        <end position="26"/>
    </location>
</feature>
<dbReference type="VEuPathDB" id="PlasmoDB:PCHAS_1363100"/>
<organism evidence="4 5">
    <name type="scientific">Plasmodium chabaudi chabaudi</name>
    <dbReference type="NCBI Taxonomy" id="31271"/>
    <lineage>
        <taxon>Eukaryota</taxon>
        <taxon>Sar</taxon>
        <taxon>Alveolata</taxon>
        <taxon>Apicomplexa</taxon>
        <taxon>Aconoidasida</taxon>
        <taxon>Haemosporida</taxon>
        <taxon>Plasmodiidae</taxon>
        <taxon>Plasmodium</taxon>
        <taxon>Plasmodium (Vinckeia)</taxon>
    </lineage>
</organism>
<evidence type="ECO:0000313" key="6">
    <source>
        <dbReference type="Proteomes" id="UP000195489"/>
    </source>
</evidence>
<dbReference type="EMBL" id="LT608165">
    <property type="protein sequence ID" value="SCM09475.1"/>
    <property type="molecule type" value="Genomic_DNA"/>
</dbReference>
<accession>A0A077TPY2</accession>
<dbReference type="EMBL" id="LT608179">
    <property type="protein sequence ID" value="SCM06196.1"/>
    <property type="molecule type" value="Genomic_DNA"/>
</dbReference>
<dbReference type="OrthoDB" id="390329at2759"/>
<dbReference type="Proteomes" id="UP000195489">
    <property type="component" value="Chromosome 13"/>
</dbReference>
<feature type="region of interest" description="Disordered" evidence="1">
    <location>
        <begin position="1"/>
        <end position="51"/>
    </location>
</feature>
<reference evidence="4 5" key="1">
    <citation type="journal article" date="2014" name="BMC Biol.">
        <title>A comprehensive evaluation of rodent malaria parasite genomes and gene expression.</title>
        <authorList>
            <person name="Otto T.D."/>
            <person name="Bohme U."/>
            <person name="Jackson A.P."/>
            <person name="Hunt M."/>
            <person name="Franke-Fayard B."/>
            <person name="Hoeijmakers W.A."/>
            <person name="Religa A.A."/>
            <person name="Robertson L."/>
            <person name="Sanders M."/>
            <person name="Ogun S.A."/>
            <person name="Cunningham D."/>
            <person name="Erhart A."/>
            <person name="Billker O."/>
            <person name="Khan S.M."/>
            <person name="Stunnenberg H.G."/>
            <person name="Langhorne J."/>
            <person name="Holder A.A."/>
            <person name="Waters A.P."/>
            <person name="Newbold C.I."/>
            <person name="Pain A."/>
            <person name="Berriman M."/>
            <person name="Janse C.J."/>
        </authorList>
    </citation>
    <scope>NUCLEOTIDE SEQUENCE [LARGE SCALE GENOMIC DNA]</scope>
    <source>
        <strain evidence="4 5">AS</strain>
    </source>
</reference>
<gene>
    <name evidence="2" type="ORF">PCHAJ_000411900</name>
    <name evidence="4" type="ORF">PCHAS_1363100</name>
    <name evidence="3" type="ORF">PCHCB_000415600</name>
</gene>
<dbReference type="GeneID" id="3488176"/>
<name>A0A077TPY2_PLACU</name>
<sequence length="389" mass="45095">MDSETEKKTENVCDVNNSFDETNDTLPDNKKEQHNISSHSNANIETPKPQYNEYSSYTNAVINQLQNNFPFNFGCTGTTFSCKPQNTKVFARRVDNKKKFISNKSNSLSSSFSQNFNPYNVYPNHSFIGNNTESYDYGITMNHNSFDQLNSKYMYDQPSKLTYGYFPDSINYSINGQCLNPNNGYMNIPLCSTDYMYNNDACNFINGFYPLNQNGFTANYAITESVDVNCEKIMKDMLKCFHNIIRYIFKTLKLSFAKINKDLNIKDMYLSPSMPSVHEMDMDCDICRSKYGHMLLNSQNNDYLKFFEGENGPHNLFTRILEIINNWLDAKDYNDGDLMKEKKAEEIIKAYSKEFEQNYYEANNFPTTSDGKIELPHFNNYGRTSAMFI</sequence>
<proteinExistence type="predicted"/>
<dbReference type="Proteomes" id="UP000071118">
    <property type="component" value="Chromosome 13"/>
</dbReference>
<feature type="compositionally biased region" description="Basic and acidic residues" evidence="1">
    <location>
        <begin position="1"/>
        <end position="11"/>
    </location>
</feature>
<evidence type="ECO:0000313" key="5">
    <source>
        <dbReference type="Proteomes" id="UP000071118"/>
    </source>
</evidence>